<dbReference type="AlphaFoldDB" id="A0A226DD75"/>
<accession>A0A226DD75</accession>
<dbReference type="EMBL" id="LNIX01000022">
    <property type="protein sequence ID" value="OXA43482.1"/>
    <property type="molecule type" value="Genomic_DNA"/>
</dbReference>
<dbReference type="STRING" id="158441.A0A226DD75"/>
<comment type="caution">
    <text evidence="3">The sequence shown here is derived from an EMBL/GenBank/DDBJ whole genome shotgun (WGS) entry which is preliminary data.</text>
</comment>
<dbReference type="InterPro" id="IPR014710">
    <property type="entry name" value="RmlC-like_jellyroll"/>
</dbReference>
<keyword evidence="4" id="KW-1185">Reference proteome</keyword>
<reference evidence="3 4" key="1">
    <citation type="submission" date="2015-12" db="EMBL/GenBank/DDBJ databases">
        <title>The genome of Folsomia candida.</title>
        <authorList>
            <person name="Faddeeva A."/>
            <person name="Derks M.F."/>
            <person name="Anvar Y."/>
            <person name="Smit S."/>
            <person name="Van Straalen N."/>
            <person name="Roelofs D."/>
        </authorList>
    </citation>
    <scope>NUCLEOTIDE SEQUENCE [LARGE SCALE GENOMIC DNA]</scope>
    <source>
        <strain evidence="3 4">VU population</strain>
        <tissue evidence="3">Whole body</tissue>
    </source>
</reference>
<dbReference type="Gene3D" id="2.60.120.10">
    <property type="entry name" value="Jelly Rolls"/>
    <property type="match status" value="1"/>
</dbReference>
<keyword evidence="3" id="KW-0418">Kinase</keyword>
<keyword evidence="3" id="KW-0808">Transferase</keyword>
<evidence type="ECO:0000313" key="3">
    <source>
        <dbReference type="EMBL" id="OXA43482.1"/>
    </source>
</evidence>
<feature type="region of interest" description="Disordered" evidence="1">
    <location>
        <begin position="1"/>
        <end position="20"/>
    </location>
</feature>
<feature type="domain" description="Cyclic nucleotide-binding" evidence="2">
    <location>
        <begin position="172"/>
        <end position="204"/>
    </location>
</feature>
<dbReference type="Proteomes" id="UP000198287">
    <property type="component" value="Unassembled WGS sequence"/>
</dbReference>
<dbReference type="OrthoDB" id="63267at2759"/>
<feature type="compositionally biased region" description="Gly residues" evidence="1">
    <location>
        <begin position="74"/>
        <end position="97"/>
    </location>
</feature>
<name>A0A226DD75_FOLCA</name>
<dbReference type="InterPro" id="IPR000595">
    <property type="entry name" value="cNMP-bd_dom"/>
</dbReference>
<evidence type="ECO:0000313" key="4">
    <source>
        <dbReference type="Proteomes" id="UP000198287"/>
    </source>
</evidence>
<evidence type="ECO:0000259" key="2">
    <source>
        <dbReference type="PROSITE" id="PS50042"/>
    </source>
</evidence>
<sequence length="219" mass="23842">MSDNDYYSDSSPEAQDKKWNRDITSVYAEVNRLRETLEERDKEIIRLQRETHKLKSVIEKSELRRIPSLSSGNSGTGTVGSLGSGGGGGGGNSGGGGHQKKCGVSGESCSWNVSHSSEDESSDAASTTAILSGGGGGPAKSASTRTLEEPQRHHKDFRTRQLIRAALGDNDFLQNLDREQIRDMVDFMCPQTFSVGEFVIRVGEHYFSLEIKILSSLLD</sequence>
<dbReference type="InterPro" id="IPR018490">
    <property type="entry name" value="cNMP-bd_dom_sf"/>
</dbReference>
<proteinExistence type="predicted"/>
<dbReference type="SUPFAM" id="SSF51206">
    <property type="entry name" value="cAMP-binding domain-like"/>
    <property type="match status" value="1"/>
</dbReference>
<feature type="compositionally biased region" description="Polar residues" evidence="1">
    <location>
        <begin position="1"/>
        <end position="13"/>
    </location>
</feature>
<organism evidence="3 4">
    <name type="scientific">Folsomia candida</name>
    <name type="common">Springtail</name>
    <dbReference type="NCBI Taxonomy" id="158441"/>
    <lineage>
        <taxon>Eukaryota</taxon>
        <taxon>Metazoa</taxon>
        <taxon>Ecdysozoa</taxon>
        <taxon>Arthropoda</taxon>
        <taxon>Hexapoda</taxon>
        <taxon>Collembola</taxon>
        <taxon>Entomobryomorpha</taxon>
        <taxon>Isotomoidea</taxon>
        <taxon>Isotomidae</taxon>
        <taxon>Proisotominae</taxon>
        <taxon>Folsomia</taxon>
    </lineage>
</organism>
<evidence type="ECO:0000256" key="1">
    <source>
        <dbReference type="SAM" id="MobiDB-lite"/>
    </source>
</evidence>
<dbReference type="PROSITE" id="PS50042">
    <property type="entry name" value="CNMP_BINDING_3"/>
    <property type="match status" value="1"/>
</dbReference>
<feature type="region of interest" description="Disordered" evidence="1">
    <location>
        <begin position="67"/>
        <end position="155"/>
    </location>
</feature>
<gene>
    <name evidence="3" type="ORF">Fcan01_21884</name>
</gene>
<dbReference type="GO" id="GO:0016301">
    <property type="term" value="F:kinase activity"/>
    <property type="evidence" value="ECO:0007669"/>
    <property type="project" value="UniProtKB-KW"/>
</dbReference>
<protein>
    <submittedName>
        <fullName evidence="3">cGMP-dependent protein kinase, isozyme 1</fullName>
    </submittedName>
</protein>